<sequence length="191" mass="22568">MNKYVVIILFFGLIGCTERPESYREWVIENYTESVQTKTLEVQALYRPPIYLALEEVDFQVSDKELLMRRTEELKNTVAFTMEVSSLDQSDWVVKGATSQTEKEQRLYYLSYQLINDIHLLVNGKVYPCDFLHFERTYNLKKGSRKFILVFEIDSELKVEDKVKLSLRSDLLSRKGVDLQYQIKETQELEL</sequence>
<comment type="caution">
    <text evidence="1">The sequence shown here is derived from an EMBL/GenBank/DDBJ whole genome shotgun (WGS) entry which is preliminary data.</text>
</comment>
<dbReference type="EMBL" id="BAABJX010000047">
    <property type="protein sequence ID" value="GAA4843309.1"/>
    <property type="molecule type" value="Genomic_DNA"/>
</dbReference>
<evidence type="ECO:0008006" key="3">
    <source>
        <dbReference type="Google" id="ProtNLM"/>
    </source>
</evidence>
<evidence type="ECO:0000313" key="2">
    <source>
        <dbReference type="Proteomes" id="UP001500298"/>
    </source>
</evidence>
<keyword evidence="2" id="KW-1185">Reference proteome</keyword>
<protein>
    <recommendedName>
        <fullName evidence="3">Lipoprotein</fullName>
    </recommendedName>
</protein>
<accession>A0ABP9DL28</accession>
<organism evidence="1 2">
    <name type="scientific">Algivirga pacifica</name>
    <dbReference type="NCBI Taxonomy" id="1162670"/>
    <lineage>
        <taxon>Bacteria</taxon>
        <taxon>Pseudomonadati</taxon>
        <taxon>Bacteroidota</taxon>
        <taxon>Cytophagia</taxon>
        <taxon>Cytophagales</taxon>
        <taxon>Flammeovirgaceae</taxon>
        <taxon>Algivirga</taxon>
    </lineage>
</organism>
<name>A0ABP9DL28_9BACT</name>
<reference evidence="2" key="1">
    <citation type="journal article" date="2019" name="Int. J. Syst. Evol. Microbiol.">
        <title>The Global Catalogue of Microorganisms (GCM) 10K type strain sequencing project: providing services to taxonomists for standard genome sequencing and annotation.</title>
        <authorList>
            <consortium name="The Broad Institute Genomics Platform"/>
            <consortium name="The Broad Institute Genome Sequencing Center for Infectious Disease"/>
            <person name="Wu L."/>
            <person name="Ma J."/>
        </authorList>
    </citation>
    <scope>NUCLEOTIDE SEQUENCE [LARGE SCALE GENOMIC DNA]</scope>
    <source>
        <strain evidence="2">JCM 18326</strain>
    </source>
</reference>
<gene>
    <name evidence="1" type="ORF">GCM10023331_30360</name>
</gene>
<proteinExistence type="predicted"/>
<evidence type="ECO:0000313" key="1">
    <source>
        <dbReference type="EMBL" id="GAA4843309.1"/>
    </source>
</evidence>
<dbReference type="Proteomes" id="UP001500298">
    <property type="component" value="Unassembled WGS sequence"/>
</dbReference>
<dbReference type="RefSeq" id="WP_345373293.1">
    <property type="nucleotide sequence ID" value="NZ_BAABJX010000047.1"/>
</dbReference>
<dbReference type="PROSITE" id="PS51257">
    <property type="entry name" value="PROKAR_LIPOPROTEIN"/>
    <property type="match status" value="1"/>
</dbReference>